<evidence type="ECO:0000256" key="3">
    <source>
        <dbReference type="ARBA" id="ARBA00022691"/>
    </source>
</evidence>
<dbReference type="PANTHER" id="PTHR22808">
    <property type="entry name" value="NCL1 YEAST -RELATED NOL1/NOP2/FMU SUN DOMAIN-CONTAINING"/>
    <property type="match status" value="1"/>
</dbReference>
<comment type="caution">
    <text evidence="5">Lacks conserved residue(s) required for the propagation of feature annotation.</text>
</comment>
<organism evidence="8 9">
    <name type="scientific">Leishmania panamensis</name>
    <dbReference type="NCBI Taxonomy" id="5679"/>
    <lineage>
        <taxon>Eukaryota</taxon>
        <taxon>Discoba</taxon>
        <taxon>Euglenozoa</taxon>
        <taxon>Kinetoplastea</taxon>
        <taxon>Metakinetoplastina</taxon>
        <taxon>Trypanosomatida</taxon>
        <taxon>Trypanosomatidae</taxon>
        <taxon>Leishmaniinae</taxon>
        <taxon>Leishmania</taxon>
        <taxon>Leishmania guyanensis species complex</taxon>
    </lineage>
</organism>
<name>A0A088RMP7_LEIPA</name>
<evidence type="ECO:0000313" key="9">
    <source>
        <dbReference type="Proteomes" id="UP000063063"/>
    </source>
</evidence>
<reference evidence="8 9" key="1">
    <citation type="journal article" date="2015" name="Sci. Rep.">
        <title>The genome of Leishmania panamensis: insights into genomics of the L. (Viannia) subgenus.</title>
        <authorList>
            <person name="Llanes A."/>
            <person name="Restrepo C.M."/>
            <person name="Vecchio G.D."/>
            <person name="Anguizola F.J."/>
            <person name="Lleonart R."/>
        </authorList>
    </citation>
    <scope>NUCLEOTIDE SEQUENCE [LARGE SCALE GENOMIC DNA]</scope>
    <source>
        <strain evidence="8 9">MHOM/PA/94/PSC-1</strain>
    </source>
</reference>
<keyword evidence="2 5" id="KW-0808">Transferase</keyword>
<evidence type="ECO:0000256" key="4">
    <source>
        <dbReference type="ARBA" id="ARBA00022884"/>
    </source>
</evidence>
<dbReference type="InterPro" id="IPR029063">
    <property type="entry name" value="SAM-dependent_MTases_sf"/>
</dbReference>
<dbReference type="KEGG" id="lpan:LPMP_171100"/>
<dbReference type="PANTHER" id="PTHR22808:SF7">
    <property type="entry name" value="SAM-DEPENDENT MTASE RSMB_NOP-TYPE DOMAIN-CONTAINING PROTEIN"/>
    <property type="match status" value="1"/>
</dbReference>
<dbReference type="eggNOG" id="KOG2198">
    <property type="taxonomic scope" value="Eukaryota"/>
</dbReference>
<dbReference type="VEuPathDB" id="TriTrypDB:LPMP_171100"/>
<dbReference type="GeneID" id="22573853"/>
<evidence type="ECO:0000313" key="8">
    <source>
        <dbReference type="EMBL" id="AIN97148.1"/>
    </source>
</evidence>
<keyword evidence="9" id="KW-1185">Reference proteome</keyword>
<evidence type="ECO:0000256" key="1">
    <source>
        <dbReference type="ARBA" id="ARBA00022603"/>
    </source>
</evidence>
<dbReference type="PRINTS" id="PR02008">
    <property type="entry name" value="RCMTFAMILY"/>
</dbReference>
<feature type="domain" description="SAM-dependent MTase RsmB/NOP-type" evidence="7">
    <location>
        <begin position="306"/>
        <end position="721"/>
    </location>
</feature>
<evidence type="ECO:0000259" key="7">
    <source>
        <dbReference type="PROSITE" id="PS51686"/>
    </source>
</evidence>
<keyword evidence="1 5" id="KW-0489">Methyltransferase</keyword>
<keyword evidence="4 5" id="KW-0694">RNA-binding</keyword>
<evidence type="ECO:0000256" key="5">
    <source>
        <dbReference type="PROSITE-ProRule" id="PRU01023"/>
    </source>
</evidence>
<dbReference type="RefSeq" id="XP_010697801.1">
    <property type="nucleotide sequence ID" value="XM_010699499.1"/>
</dbReference>
<feature type="binding site" evidence="5">
    <location>
        <position position="534"/>
    </location>
    <ligand>
        <name>S-adenosyl-L-methionine</name>
        <dbReference type="ChEBI" id="CHEBI:59789"/>
    </ligand>
</feature>
<dbReference type="Gene3D" id="3.40.50.150">
    <property type="entry name" value="Vaccinia Virus protein VP39"/>
    <property type="match status" value="1"/>
</dbReference>
<dbReference type="Proteomes" id="UP000063063">
    <property type="component" value="Chromosome 17"/>
</dbReference>
<dbReference type="InterPro" id="IPR001678">
    <property type="entry name" value="MeTrfase_RsmB-F_NOP2_dom"/>
</dbReference>
<feature type="binding site" evidence="5">
    <location>
        <position position="501"/>
    </location>
    <ligand>
        <name>S-adenosyl-L-methionine</name>
        <dbReference type="ChEBI" id="CHEBI:59789"/>
    </ligand>
</feature>
<protein>
    <submittedName>
        <fullName evidence="8">RNA methyltransferase, putative</fullName>
    </submittedName>
</protein>
<accession>A0A088RMP7</accession>
<dbReference type="Pfam" id="PF01189">
    <property type="entry name" value="Methyltr_RsmB-F"/>
    <property type="match status" value="1"/>
</dbReference>
<gene>
    <name evidence="8" type="ORF">LPMP_171100</name>
</gene>
<dbReference type="GO" id="GO:0008173">
    <property type="term" value="F:RNA methyltransferase activity"/>
    <property type="evidence" value="ECO:0007669"/>
    <property type="project" value="InterPro"/>
</dbReference>
<dbReference type="OrthoDB" id="427002at2759"/>
<feature type="region of interest" description="Disordered" evidence="6">
    <location>
        <begin position="430"/>
        <end position="450"/>
    </location>
</feature>
<dbReference type="EMBL" id="CP009386">
    <property type="protein sequence ID" value="AIN97148.1"/>
    <property type="molecule type" value="Genomic_DNA"/>
</dbReference>
<dbReference type="InterPro" id="IPR049560">
    <property type="entry name" value="MeTrfase_RsmB-F_NOP2_cat"/>
</dbReference>
<feature type="region of interest" description="Disordered" evidence="6">
    <location>
        <begin position="615"/>
        <end position="636"/>
    </location>
</feature>
<feature type="binding site" evidence="5">
    <location>
        <position position="464"/>
    </location>
    <ligand>
        <name>S-adenosyl-L-methionine</name>
        <dbReference type="ChEBI" id="CHEBI:59789"/>
    </ligand>
</feature>
<feature type="compositionally biased region" description="Low complexity" evidence="6">
    <location>
        <begin position="434"/>
        <end position="447"/>
    </location>
</feature>
<dbReference type="PROSITE" id="PS51686">
    <property type="entry name" value="SAM_MT_RSMB_NOP"/>
    <property type="match status" value="1"/>
</dbReference>
<comment type="similarity">
    <text evidence="5">Belongs to the class I-like SAM-binding methyltransferase superfamily. RsmB/NOP family.</text>
</comment>
<evidence type="ECO:0000256" key="6">
    <source>
        <dbReference type="SAM" id="MobiDB-lite"/>
    </source>
</evidence>
<keyword evidence="3 5" id="KW-0949">S-adenosyl-L-methionine</keyword>
<proteinExistence type="inferred from homology"/>
<dbReference type="AlphaFoldDB" id="A0A088RMP7"/>
<dbReference type="InterPro" id="IPR023267">
    <property type="entry name" value="RCMT"/>
</dbReference>
<dbReference type="GO" id="GO:0001510">
    <property type="term" value="P:RNA methylation"/>
    <property type="evidence" value="ECO:0007669"/>
    <property type="project" value="InterPro"/>
</dbReference>
<dbReference type="GO" id="GO:0003723">
    <property type="term" value="F:RNA binding"/>
    <property type="evidence" value="ECO:0007669"/>
    <property type="project" value="UniProtKB-UniRule"/>
</dbReference>
<evidence type="ECO:0000256" key="2">
    <source>
        <dbReference type="ARBA" id="ARBA00022679"/>
    </source>
</evidence>
<feature type="active site" description="Nucleophile" evidence="5">
    <location>
        <position position="587"/>
    </location>
</feature>
<dbReference type="VEuPathDB" id="TriTrypDB:LPAL13_170017300"/>
<dbReference type="SUPFAM" id="SSF53335">
    <property type="entry name" value="S-adenosyl-L-methionine-dependent methyltransferases"/>
    <property type="match status" value="1"/>
</dbReference>
<sequence length="1173" mass="124827">MLRPTRRAVFDSFRAARGELDPLFSMKSEQLMCKAVRQYIVPSLSRQRHRSIGERLGHSQERSLFRTNVSLLLQEARRRGDYRVAAAALDVALAETELSRFAKLFEPTWIKDAVSSCRSAEELRVVEGVLRQHEQRLLASGSAPASEGFLLTAAFGRSRATERALRCGDDDADADDGAQSGALASTISASLQTKGDALGSNDAVENSVVGATLSEEARVAAALVQPPSLTDLATTGGTGSDALWLSPEERAAAGLRRLQRLQRNLTAGPNVSFTRYFLRQGLVRHEGELMALYQAMRARPLDVSFRVVGGGDAATDDAQPSGLLSPHASAVHCLLQRRRGLHRVPWLPPAMGAYTLDTRESTPADTVLANRQLLRSLARERLIVFQSLPSMLPVYYLDPQPGECVLDMCASPGNKTALILDCMHAGGNSEAHLSSSTAAGPSAAASESGRRRPLVGSGCVVANEAQASRIGDLLERLRNASPEVVVTRGRGQTFGLVDSHDGSSTGSVGGRGDAASLGHEAILGEGLYDRVLVDAPCSGEGRMGRDALSWRLWHPGRGIEFFRLQCALLQRAVRLCRTGGRVVYATCTLNPLENEAVVAAVLRACGDAVALISPPRPLPRRTQSQSEEDDGGSVPPLHLTAGLRSWDVPSGTGGFLCSATEAYAQGESATRLPPEIFAPASTGAEGDPKDIGGALQRCCRRVMPHLNGNTDGFFVAVLEKRAGVPPMLGATESRPLLAPSSYLDTASTTAVVPTLTAAASLAVSLAGGSNILNDRGFVRLAPSHHLVVKHLGGFFTSAPSHPPTASSAASTFTTQEPQQRECVSAQDFLERHGWTAFWCEGEGLRLLTRSTVQLLRRHSTIPVIPPTRKPNLLGLGFARPPQNPSDAPPAPPSTGTGLLDAGVLVVTAQGALTERGAALIRPSARSRVVSLPLFFAQLLLANRTLDIGASLQAMPTHIQEAEQALGPHNGVLTPFSAATQDRDDAGSGEAHTSTWYREALAALTPALGEGVGVAGNAIVVVRFSSSGFLAPPSWATPLAQWAWPVRVEVIKPWSSHNIGDTPRGLARLHLMLPAAARHRTQALIGRLQGHAHRHRNQQERLQASSRHDPSLIMGQQELHGSALKASQQHRLLFGAAAQVSALRAQPNAAPRALDSKITTPGTSLSQSLGVFEL</sequence>